<name>A0ACB7P9S3_9PEZI</name>
<accession>A0ACB7P9S3</accession>
<organism evidence="1 2">
    <name type="scientific">Chaetomium tenue</name>
    <dbReference type="NCBI Taxonomy" id="1854479"/>
    <lineage>
        <taxon>Eukaryota</taxon>
        <taxon>Fungi</taxon>
        <taxon>Dikarya</taxon>
        <taxon>Ascomycota</taxon>
        <taxon>Pezizomycotina</taxon>
        <taxon>Sordariomycetes</taxon>
        <taxon>Sordariomycetidae</taxon>
        <taxon>Sordariales</taxon>
        <taxon>Chaetomiaceae</taxon>
        <taxon>Chaetomium</taxon>
    </lineage>
</organism>
<sequence length="114" mass="12566">MVPRRAVRRPLEPLHYAVPLPLPICIVFFVWLRLGGQCIVQISICWSSWGPHTSFSLSTVHLYIVIVCMHARGPAALVLSCVSVENLLRLGLVIRLGGPESAEFSALSFTLKSV</sequence>
<keyword evidence="2" id="KW-1185">Reference proteome</keyword>
<reference evidence="1 2" key="1">
    <citation type="journal article" date="2021" name="Nat. Commun.">
        <title>Genetic determinants of endophytism in the Arabidopsis root mycobiome.</title>
        <authorList>
            <person name="Mesny F."/>
            <person name="Miyauchi S."/>
            <person name="Thiergart T."/>
            <person name="Pickel B."/>
            <person name="Atanasova L."/>
            <person name="Karlsson M."/>
            <person name="Huettel B."/>
            <person name="Barry K.W."/>
            <person name="Haridas S."/>
            <person name="Chen C."/>
            <person name="Bauer D."/>
            <person name="Andreopoulos W."/>
            <person name="Pangilinan J."/>
            <person name="LaButti K."/>
            <person name="Riley R."/>
            <person name="Lipzen A."/>
            <person name="Clum A."/>
            <person name="Drula E."/>
            <person name="Henrissat B."/>
            <person name="Kohler A."/>
            <person name="Grigoriev I.V."/>
            <person name="Martin F.M."/>
            <person name="Hacquard S."/>
        </authorList>
    </citation>
    <scope>NUCLEOTIDE SEQUENCE [LARGE SCALE GENOMIC DNA]</scope>
    <source>
        <strain evidence="1 2">MPI-SDFR-AT-0079</strain>
    </source>
</reference>
<protein>
    <submittedName>
        <fullName evidence="1">Uncharacterized protein</fullName>
    </submittedName>
</protein>
<gene>
    <name evidence="1" type="ORF">F5144DRAFT_261422</name>
</gene>
<evidence type="ECO:0000313" key="1">
    <source>
        <dbReference type="EMBL" id="KAH6632742.1"/>
    </source>
</evidence>
<proteinExistence type="predicted"/>
<dbReference type="EMBL" id="JAGIZQ010000004">
    <property type="protein sequence ID" value="KAH6632742.1"/>
    <property type="molecule type" value="Genomic_DNA"/>
</dbReference>
<evidence type="ECO:0000313" key="2">
    <source>
        <dbReference type="Proteomes" id="UP000724584"/>
    </source>
</evidence>
<dbReference type="Proteomes" id="UP000724584">
    <property type="component" value="Unassembled WGS sequence"/>
</dbReference>
<comment type="caution">
    <text evidence="1">The sequence shown here is derived from an EMBL/GenBank/DDBJ whole genome shotgun (WGS) entry which is preliminary data.</text>
</comment>